<accession>A0A8X6PD38</accession>
<evidence type="ECO:0000313" key="2">
    <source>
        <dbReference type="Proteomes" id="UP000887013"/>
    </source>
</evidence>
<name>A0A8X6PD38_NEPPI</name>
<protein>
    <submittedName>
        <fullName evidence="1">Uncharacterized protein</fullName>
    </submittedName>
</protein>
<dbReference type="AlphaFoldDB" id="A0A8X6PD38"/>
<sequence>MCRNWFAYTKRENLAEGDIKKLMKFLAEEVEGAVAANNIKGLLVSEYYIKSSLENFYVRSKPFTKKGKIHPFALSAKLVNIDLNITTLRRT</sequence>
<proteinExistence type="predicted"/>
<dbReference type="Proteomes" id="UP000887013">
    <property type="component" value="Unassembled WGS sequence"/>
</dbReference>
<dbReference type="OrthoDB" id="6471384at2759"/>
<evidence type="ECO:0000313" key="1">
    <source>
        <dbReference type="EMBL" id="GFT64604.1"/>
    </source>
</evidence>
<comment type="caution">
    <text evidence="1">The sequence shown here is derived from an EMBL/GenBank/DDBJ whole genome shotgun (WGS) entry which is preliminary data.</text>
</comment>
<gene>
    <name evidence="1" type="ORF">NPIL_533761</name>
</gene>
<organism evidence="1 2">
    <name type="scientific">Nephila pilipes</name>
    <name type="common">Giant wood spider</name>
    <name type="synonym">Nephila maculata</name>
    <dbReference type="NCBI Taxonomy" id="299642"/>
    <lineage>
        <taxon>Eukaryota</taxon>
        <taxon>Metazoa</taxon>
        <taxon>Ecdysozoa</taxon>
        <taxon>Arthropoda</taxon>
        <taxon>Chelicerata</taxon>
        <taxon>Arachnida</taxon>
        <taxon>Araneae</taxon>
        <taxon>Araneomorphae</taxon>
        <taxon>Entelegynae</taxon>
        <taxon>Araneoidea</taxon>
        <taxon>Nephilidae</taxon>
        <taxon>Nephila</taxon>
    </lineage>
</organism>
<dbReference type="EMBL" id="BMAW01115046">
    <property type="protein sequence ID" value="GFT64604.1"/>
    <property type="molecule type" value="Genomic_DNA"/>
</dbReference>
<reference evidence="1" key="1">
    <citation type="submission" date="2020-08" db="EMBL/GenBank/DDBJ databases">
        <title>Multicomponent nature underlies the extraordinary mechanical properties of spider dragline silk.</title>
        <authorList>
            <person name="Kono N."/>
            <person name="Nakamura H."/>
            <person name="Mori M."/>
            <person name="Yoshida Y."/>
            <person name="Ohtoshi R."/>
            <person name="Malay A.D."/>
            <person name="Moran D.A.P."/>
            <person name="Tomita M."/>
            <person name="Numata K."/>
            <person name="Arakawa K."/>
        </authorList>
    </citation>
    <scope>NUCLEOTIDE SEQUENCE</scope>
</reference>
<keyword evidence="2" id="KW-1185">Reference proteome</keyword>